<evidence type="ECO:0000256" key="2">
    <source>
        <dbReference type="ARBA" id="ARBA00022670"/>
    </source>
</evidence>
<dbReference type="PANTHER" id="PTHR11010">
    <property type="entry name" value="PROTEASE S28 PRO-X CARBOXYPEPTIDASE-RELATED"/>
    <property type="match status" value="1"/>
</dbReference>
<keyword evidence="7" id="KW-1133">Transmembrane helix</keyword>
<accession>A0A2R5GH06</accession>
<keyword evidence="5" id="KW-0325">Glycoprotein</keyword>
<gene>
    <name evidence="9" type="ORF">FCC1311_033572</name>
</gene>
<evidence type="ECO:0000256" key="5">
    <source>
        <dbReference type="ARBA" id="ARBA00023180"/>
    </source>
</evidence>
<dbReference type="GO" id="GO:0006508">
    <property type="term" value="P:proteolysis"/>
    <property type="evidence" value="ECO:0007669"/>
    <property type="project" value="UniProtKB-KW"/>
</dbReference>
<feature type="transmembrane region" description="Helical" evidence="7">
    <location>
        <begin position="1220"/>
        <end position="1242"/>
    </location>
</feature>
<feature type="region of interest" description="Disordered" evidence="6">
    <location>
        <begin position="766"/>
        <end position="797"/>
    </location>
</feature>
<dbReference type="Gene3D" id="3.40.50.1820">
    <property type="entry name" value="alpha/beta hydrolase"/>
    <property type="match status" value="1"/>
</dbReference>
<proteinExistence type="inferred from homology"/>
<feature type="transmembrane region" description="Helical" evidence="7">
    <location>
        <begin position="515"/>
        <end position="539"/>
    </location>
</feature>
<feature type="transmembrane region" description="Helical" evidence="7">
    <location>
        <begin position="971"/>
        <end position="989"/>
    </location>
</feature>
<dbReference type="InterPro" id="IPR042269">
    <property type="entry name" value="Ser_carbopepase_S28_SKS"/>
</dbReference>
<keyword evidence="2" id="KW-0645">Protease</keyword>
<feature type="transmembrane region" description="Helical" evidence="7">
    <location>
        <begin position="1107"/>
        <end position="1130"/>
    </location>
</feature>
<sequence length="1636" mass="183639">MPSPTLRTARLLPLLLASLLAAASWAPSSAAFDPLATGFEPIKHVKQGWFYNKVDHFGSLQEKAGHDERFAQRFFVNLDHWKGDGYPILFYNGNEADVELYVNATGLIWESAPALNAAIIFAEHRYYGASKIGNNERLDYLTHEQALSDFATLLYSFQSNHSAWSSKTVAIGGSYGGMLALFFRMQYPALISGAIAASAPVLAFRGQGLDFYNDGGNAYWRVVTHTAGQDCANWVRQGFAQLLSDKHSLESIQQLGRLCETPQTRTDVALFIANAFSIMAMGNFPYPSSYLTGDASVLLPAFPIRAACDAGAEYASMTDGDAVKGLLEAAAFFANASKRESCLDVPRTVETGDRFSGPLWSHQYCSEQFPEEFYMTMTGTSDMFFDYPNPAESVKEACQRYYNQTPDETLVRRRYGNERMMLETVSNVVFSNGLADPWSSGSIVTLDGILSSEEQRRRDLQVVNMDTGGHHVDLMFSHEGDTAQMRHARKVEFEAMRRWTRSLCLRWHYSPGVSLMLFLGWFCGCFLPLTVFIPAAIALQVQSPFHVALLLFTVLGLPTINFLGVTQVQLASRSFDLAEKNRIKIVRDLAEAIFASHNQAQAFALRLQLEGVYAAFLRKQRDENLQNLHTISCCGRTARGRLTCWKAEIIRAAILIVFAALPCAIMLPLGYVKDIDLSFSLSAKESIVVTSIFLGAPPLLYLAWVTFRALRSVMRAWPTAHSRKRFLRSLWRNLQRRAHRERNIETYSGAAHAVRSEHGIRMTRFYSAESPGDDPQQRDTPLAHHTQQRQVSQQIRSGQGSAWEAPDEIIEQDTPGRINLASLVIAAETRVPKWILWELFCLWLACLLPLALCITTVINLRDRMPPPLEWSHERVQTAMRVTGYVIPAFFAGTHLLLSSLSSQRSARVSQADVRQYIADELECVWLCLRYRWPLETIGDYPYFSIGEGVVTKSVFYHDQTTISILLRRMNLNLALCVAVPAITACAALTQSPDNIGWVLLIVVTMPTLCLTFYAAKLVVGVTPARRLYALPNIALWAFCGLAVPLAAAVVIVVVADFKYLGFILFAVSPAWFIVSAGVWAYSERRAFLAWLRALTIQRSWLVKVTNAIWKMAFGGLLLMDMAMLCIGALLSTFDARKTTGQFSTLLLVFSLFANVLHVSFYLCGVVSGVIRADRAITSTASLASLFLRLVVFGYACMEMHNVRSGSFPHAGVSSLLTQSYSLQSITFACILSVFVITFVQSLRLYETFALKRQYGYFPADWELAFPPRNVAEQAHRVVEYKTDSILRDLRARGLIEPQARELLRMYIDPRATERERLSVKNRLFLAASQTIYSRRGLEVLLEDAISKDVRLIARFESRLRDKRNRQVRRMLDRDAVLRSKLAVFKGSALLAALQAGPQVDINGLDLRDQDALDLLHDTAGPRDTLLESAMERDAGAIELPELFAQSQKRFSAFVVGRHDRRRPEDCCTILPFDLGATKHGTPAPTDAARTLSSAEVEPSFGEAIEIETPTELSPTSQTAARELFVIDAERHRLISLDFRVWRLWEVSFSQMLALQWFPEALSKADSVRALFTFERSPQASCSIRSRPLVVTRNLYFTSEQERERFCMKMYVLTCLGTNTNRGLRYDNRGTIFRHAV</sequence>
<dbReference type="Pfam" id="PF05577">
    <property type="entry name" value="Peptidase_S28"/>
    <property type="match status" value="1"/>
</dbReference>
<dbReference type="GO" id="GO:0004180">
    <property type="term" value="F:carboxypeptidase activity"/>
    <property type="evidence" value="ECO:0007669"/>
    <property type="project" value="UniProtKB-KW"/>
</dbReference>
<dbReference type="Proteomes" id="UP000241890">
    <property type="component" value="Unassembled WGS sequence"/>
</dbReference>
<dbReference type="GO" id="GO:0008239">
    <property type="term" value="F:dipeptidyl-peptidase activity"/>
    <property type="evidence" value="ECO:0007669"/>
    <property type="project" value="TreeGrafter"/>
</dbReference>
<keyword evidence="10" id="KW-1185">Reference proteome</keyword>
<keyword evidence="3 8" id="KW-0732">Signal</keyword>
<dbReference type="SUPFAM" id="SSF53474">
    <property type="entry name" value="alpha/beta-Hydrolases"/>
    <property type="match status" value="1"/>
</dbReference>
<feature type="transmembrane region" description="Helical" evidence="7">
    <location>
        <begin position="835"/>
        <end position="858"/>
    </location>
</feature>
<feature type="compositionally biased region" description="Polar residues" evidence="6">
    <location>
        <begin position="788"/>
        <end position="797"/>
    </location>
</feature>
<dbReference type="InParanoid" id="A0A2R5GH06"/>
<keyword evidence="9" id="KW-0121">Carboxypeptidase</keyword>
<evidence type="ECO:0000256" key="7">
    <source>
        <dbReference type="SAM" id="Phobius"/>
    </source>
</evidence>
<keyword evidence="4" id="KW-0378">Hydrolase</keyword>
<feature type="transmembrane region" description="Helical" evidence="7">
    <location>
        <begin position="649"/>
        <end position="667"/>
    </location>
</feature>
<comment type="caution">
    <text evidence="9">The sequence shown here is derived from an EMBL/GenBank/DDBJ whole genome shotgun (WGS) entry which is preliminary data.</text>
</comment>
<keyword evidence="7" id="KW-0812">Transmembrane</keyword>
<evidence type="ECO:0000256" key="3">
    <source>
        <dbReference type="ARBA" id="ARBA00022729"/>
    </source>
</evidence>
<evidence type="ECO:0000256" key="6">
    <source>
        <dbReference type="SAM" id="MobiDB-lite"/>
    </source>
</evidence>
<dbReference type="Gene3D" id="1.20.120.980">
    <property type="entry name" value="Serine carboxypeptidase S28, SKS domain"/>
    <property type="match status" value="1"/>
</dbReference>
<dbReference type="PANTHER" id="PTHR11010:SF38">
    <property type="entry name" value="LYSOSOMAL PRO-X CARBOXYPEPTIDASE"/>
    <property type="match status" value="1"/>
</dbReference>
<feature type="transmembrane region" description="Helical" evidence="7">
    <location>
        <begin position="995"/>
        <end position="1015"/>
    </location>
</feature>
<evidence type="ECO:0000313" key="9">
    <source>
        <dbReference type="EMBL" id="GBG27134.1"/>
    </source>
</evidence>
<feature type="transmembrane region" description="Helical" evidence="7">
    <location>
        <begin position="1059"/>
        <end position="1082"/>
    </location>
</feature>
<evidence type="ECO:0000256" key="1">
    <source>
        <dbReference type="ARBA" id="ARBA00011079"/>
    </source>
</evidence>
<dbReference type="InterPro" id="IPR029058">
    <property type="entry name" value="AB_hydrolase_fold"/>
</dbReference>
<feature type="transmembrane region" description="Helical" evidence="7">
    <location>
        <begin position="545"/>
        <end position="565"/>
    </location>
</feature>
<protein>
    <submittedName>
        <fullName evidence="9">Lysosomal Pro-X carboxypeptidase</fullName>
    </submittedName>
</protein>
<dbReference type="OrthoDB" id="2130629at2759"/>
<evidence type="ECO:0000256" key="8">
    <source>
        <dbReference type="SAM" id="SignalP"/>
    </source>
</evidence>
<feature type="chain" id="PRO_5015334115" evidence="8">
    <location>
        <begin position="32"/>
        <end position="1636"/>
    </location>
</feature>
<feature type="transmembrane region" description="Helical" evidence="7">
    <location>
        <begin position="1027"/>
        <end position="1053"/>
    </location>
</feature>
<comment type="similarity">
    <text evidence="1">Belongs to the peptidase S28 family.</text>
</comment>
<feature type="signal peptide" evidence="8">
    <location>
        <begin position="1"/>
        <end position="31"/>
    </location>
</feature>
<name>A0A2R5GH06_9STRA</name>
<feature type="transmembrane region" description="Helical" evidence="7">
    <location>
        <begin position="687"/>
        <end position="707"/>
    </location>
</feature>
<organism evidence="9 10">
    <name type="scientific">Hondaea fermentalgiana</name>
    <dbReference type="NCBI Taxonomy" id="2315210"/>
    <lineage>
        <taxon>Eukaryota</taxon>
        <taxon>Sar</taxon>
        <taxon>Stramenopiles</taxon>
        <taxon>Bigyra</taxon>
        <taxon>Labyrinthulomycetes</taxon>
        <taxon>Thraustochytrida</taxon>
        <taxon>Thraustochytriidae</taxon>
        <taxon>Hondaea</taxon>
    </lineage>
</organism>
<dbReference type="InterPro" id="IPR008758">
    <property type="entry name" value="Peptidase_S28"/>
</dbReference>
<feature type="transmembrane region" description="Helical" evidence="7">
    <location>
        <begin position="1142"/>
        <end position="1170"/>
    </location>
</feature>
<evidence type="ECO:0000256" key="4">
    <source>
        <dbReference type="ARBA" id="ARBA00022801"/>
    </source>
</evidence>
<keyword evidence="7" id="KW-0472">Membrane</keyword>
<feature type="transmembrane region" description="Helical" evidence="7">
    <location>
        <begin position="878"/>
        <end position="897"/>
    </location>
</feature>
<reference evidence="9 10" key="1">
    <citation type="submission" date="2017-12" db="EMBL/GenBank/DDBJ databases">
        <title>Sequencing, de novo assembly and annotation of complete genome of a new Thraustochytrid species, strain FCC1311.</title>
        <authorList>
            <person name="Sedici K."/>
            <person name="Godart F."/>
            <person name="Aiese Cigliano R."/>
            <person name="Sanseverino W."/>
            <person name="Barakat M."/>
            <person name="Ortet P."/>
            <person name="Marechal E."/>
            <person name="Cagnac O."/>
            <person name="Amato A."/>
        </authorList>
    </citation>
    <scope>NUCLEOTIDE SEQUENCE [LARGE SCALE GENOMIC DNA]</scope>
</reference>
<dbReference type="EMBL" id="BEYU01000028">
    <property type="protein sequence ID" value="GBG27134.1"/>
    <property type="molecule type" value="Genomic_DNA"/>
</dbReference>
<dbReference type="GO" id="GO:0070008">
    <property type="term" value="F:serine-type exopeptidase activity"/>
    <property type="evidence" value="ECO:0007669"/>
    <property type="project" value="InterPro"/>
</dbReference>
<evidence type="ECO:0000313" key="10">
    <source>
        <dbReference type="Proteomes" id="UP000241890"/>
    </source>
</evidence>